<accession>A0A382H927</accession>
<name>A0A382H927_9ZZZZ</name>
<proteinExistence type="predicted"/>
<evidence type="ECO:0000313" key="1">
    <source>
        <dbReference type="EMBL" id="SVB83770.1"/>
    </source>
</evidence>
<organism evidence="1">
    <name type="scientific">marine metagenome</name>
    <dbReference type="NCBI Taxonomy" id="408172"/>
    <lineage>
        <taxon>unclassified sequences</taxon>
        <taxon>metagenomes</taxon>
        <taxon>ecological metagenomes</taxon>
    </lineage>
</organism>
<dbReference type="AlphaFoldDB" id="A0A382H927"/>
<gene>
    <name evidence="1" type="ORF">METZ01_LOCUS236624</name>
</gene>
<sequence>MEIGNGKIKLICKDQKMDKGYGLESL</sequence>
<reference evidence="1" key="1">
    <citation type="submission" date="2018-05" db="EMBL/GenBank/DDBJ databases">
        <authorList>
            <person name="Lanie J.A."/>
            <person name="Ng W.-L."/>
            <person name="Kazmierczak K.M."/>
            <person name="Andrzejewski T.M."/>
            <person name="Davidsen T.M."/>
            <person name="Wayne K.J."/>
            <person name="Tettelin H."/>
            <person name="Glass J.I."/>
            <person name="Rusch D."/>
            <person name="Podicherti R."/>
            <person name="Tsui H.-C.T."/>
            <person name="Winkler M.E."/>
        </authorList>
    </citation>
    <scope>NUCLEOTIDE SEQUENCE</scope>
</reference>
<dbReference type="EMBL" id="UINC01059877">
    <property type="protein sequence ID" value="SVB83770.1"/>
    <property type="molecule type" value="Genomic_DNA"/>
</dbReference>
<protein>
    <submittedName>
        <fullName evidence="1">Uncharacterized protein</fullName>
    </submittedName>
</protein>